<evidence type="ECO:0000256" key="5">
    <source>
        <dbReference type="ARBA" id="ARBA00023136"/>
    </source>
</evidence>
<keyword evidence="4 8" id="KW-1133">Transmembrane helix</keyword>
<name>A0A226EAL6_FOLCA</name>
<dbReference type="AlphaFoldDB" id="A0A226EAL6"/>
<dbReference type="Proteomes" id="UP000198287">
    <property type="component" value="Unassembled WGS sequence"/>
</dbReference>
<protein>
    <submittedName>
        <fullName evidence="9">Uncharacterized protein</fullName>
    </submittedName>
</protein>
<evidence type="ECO:0000256" key="7">
    <source>
        <dbReference type="ARBA" id="ARBA00023180"/>
    </source>
</evidence>
<evidence type="ECO:0000256" key="6">
    <source>
        <dbReference type="ARBA" id="ARBA00023170"/>
    </source>
</evidence>
<dbReference type="PANTHER" id="PTHR42643">
    <property type="entry name" value="IONOTROPIC RECEPTOR 20A-RELATED"/>
    <property type="match status" value="1"/>
</dbReference>
<dbReference type="EMBL" id="LNIX01000005">
    <property type="protein sequence ID" value="OXA53861.1"/>
    <property type="molecule type" value="Genomic_DNA"/>
</dbReference>
<accession>A0A226EAL6</accession>
<evidence type="ECO:0000313" key="10">
    <source>
        <dbReference type="Proteomes" id="UP000198287"/>
    </source>
</evidence>
<dbReference type="PANTHER" id="PTHR42643:SF38">
    <property type="entry name" value="IONOTROPIC RECEPTOR 100A"/>
    <property type="match status" value="1"/>
</dbReference>
<keyword evidence="10" id="KW-1185">Reference proteome</keyword>
<keyword evidence="6" id="KW-0675">Receptor</keyword>
<evidence type="ECO:0000256" key="4">
    <source>
        <dbReference type="ARBA" id="ARBA00022989"/>
    </source>
</evidence>
<reference evidence="9 10" key="1">
    <citation type="submission" date="2015-12" db="EMBL/GenBank/DDBJ databases">
        <title>The genome of Folsomia candida.</title>
        <authorList>
            <person name="Faddeeva A."/>
            <person name="Derks M.F."/>
            <person name="Anvar Y."/>
            <person name="Smit S."/>
            <person name="Van Straalen N."/>
            <person name="Roelofs D."/>
        </authorList>
    </citation>
    <scope>NUCLEOTIDE SEQUENCE [LARGE SCALE GENOMIC DNA]</scope>
    <source>
        <strain evidence="9 10">VU population</strain>
        <tissue evidence="9">Whole body</tissue>
    </source>
</reference>
<keyword evidence="2" id="KW-1003">Cell membrane</keyword>
<proteinExistence type="predicted"/>
<dbReference type="GO" id="GO:0005886">
    <property type="term" value="C:plasma membrane"/>
    <property type="evidence" value="ECO:0007669"/>
    <property type="project" value="UniProtKB-SubCell"/>
</dbReference>
<evidence type="ECO:0000256" key="1">
    <source>
        <dbReference type="ARBA" id="ARBA00004651"/>
    </source>
</evidence>
<dbReference type="InterPro" id="IPR052192">
    <property type="entry name" value="Insect_Ionotropic_Sensory_Rcpt"/>
</dbReference>
<keyword evidence="3 8" id="KW-0812">Transmembrane</keyword>
<feature type="transmembrane region" description="Helical" evidence="8">
    <location>
        <begin position="344"/>
        <end position="363"/>
    </location>
</feature>
<sequence>MSLSPCFYFWQPDARSFYLKRSIFSAFVVRSRLTKTMLNLWSKLHLRLKKSGLSDGLFDDADLTFIFTPECFKILNVEGDFPYFNYLRMKNPYTPLRHLILCQMGSEFYLTYGNSVTPFMYRATEKSARPKAIFLPRLPTAYMKSYGKLKCEYLLVLADRVYRQDYVFVQTNETTCFTHSAEVIYSAKFLIYEKSMTLPLLIPCVACNPIVFSKLKSHTLPGIRKAWDVLNSNMHNQLAFVEHSIDATCGLVHTGFVNLDDPYYCYTAAFAEKHNLTLVDVNTKSDYSSGVKNFGIALCGQANSVYPDQHVYKVRIEPFNFVTLTNPATSASGMATRVSPFDQETWICLLVSAVLVAGYLAWVNWCGVKKDSHRGLAKILVIGILLGQPSGDSGNVDMVTLIFWLFGNFFLMMNLYQGLIYSCMAVLIPPQTPRGLDELLTWKIPMVAVDGGEDVSGTYHTYLTEFVIPKTNSGNGWNQQFTDSYTTLQERVLSIGTISVETMLQKIMSENTTRKHESIALFVSQRGLENYVKMVHLLGNRNTVRNKEDTPLQMVVYHVGPQNLLVSYFSKEWERIEASGLNQVWLEMFLINYWLRKKWLTKQGKYFEAVRHFFGNLREPVTFHEAISITLELIFPVFSLCAVGMVFGVLGFLVECRKFVVPLVKNLVRGITNGMSQGLKRNQWCSKCGKINNTSTPPSIKISSTNECSKIDDDHGIKFNPGMVAKRCKCNIRKIQKKASVKKCKSFLKRQNKKSHPPSSWHIRHARPEKLYLAVRATVL</sequence>
<evidence type="ECO:0000256" key="2">
    <source>
        <dbReference type="ARBA" id="ARBA00022475"/>
    </source>
</evidence>
<keyword evidence="7" id="KW-0325">Glycoprotein</keyword>
<evidence type="ECO:0000256" key="8">
    <source>
        <dbReference type="SAM" id="Phobius"/>
    </source>
</evidence>
<feature type="transmembrane region" description="Helical" evidence="8">
    <location>
        <begin position="633"/>
        <end position="654"/>
    </location>
</feature>
<evidence type="ECO:0000313" key="9">
    <source>
        <dbReference type="EMBL" id="OXA53861.1"/>
    </source>
</evidence>
<evidence type="ECO:0000256" key="3">
    <source>
        <dbReference type="ARBA" id="ARBA00022692"/>
    </source>
</evidence>
<feature type="transmembrane region" description="Helical" evidence="8">
    <location>
        <begin position="403"/>
        <end position="428"/>
    </location>
</feature>
<organism evidence="9 10">
    <name type="scientific">Folsomia candida</name>
    <name type="common">Springtail</name>
    <dbReference type="NCBI Taxonomy" id="158441"/>
    <lineage>
        <taxon>Eukaryota</taxon>
        <taxon>Metazoa</taxon>
        <taxon>Ecdysozoa</taxon>
        <taxon>Arthropoda</taxon>
        <taxon>Hexapoda</taxon>
        <taxon>Collembola</taxon>
        <taxon>Entomobryomorpha</taxon>
        <taxon>Isotomoidea</taxon>
        <taxon>Isotomidae</taxon>
        <taxon>Proisotominae</taxon>
        <taxon>Folsomia</taxon>
    </lineage>
</organism>
<gene>
    <name evidence="9" type="ORF">Fcan01_11776</name>
</gene>
<comment type="subcellular location">
    <subcellularLocation>
        <location evidence="1">Cell membrane</location>
        <topology evidence="1">Multi-pass membrane protein</topology>
    </subcellularLocation>
</comment>
<keyword evidence="5 8" id="KW-0472">Membrane</keyword>
<comment type="caution">
    <text evidence="9">The sequence shown here is derived from an EMBL/GenBank/DDBJ whole genome shotgun (WGS) entry which is preliminary data.</text>
</comment>